<dbReference type="NCBIfam" id="NF001124">
    <property type="entry name" value="PRK00139.1-2"/>
    <property type="match status" value="1"/>
</dbReference>
<feature type="domain" description="Mur ligase C-terminal" evidence="11">
    <location>
        <begin position="391"/>
        <end position="524"/>
    </location>
</feature>
<dbReference type="InterPro" id="IPR036565">
    <property type="entry name" value="Mur-like_cat_sf"/>
</dbReference>
<dbReference type="PANTHER" id="PTHR23135">
    <property type="entry name" value="MUR LIGASE FAMILY MEMBER"/>
    <property type="match status" value="1"/>
</dbReference>
<evidence type="ECO:0000256" key="6">
    <source>
        <dbReference type="ARBA" id="ARBA00023316"/>
    </source>
</evidence>
<dbReference type="GO" id="GO:0000287">
    <property type="term" value="F:magnesium ion binding"/>
    <property type="evidence" value="ECO:0007669"/>
    <property type="project" value="UniProtKB-UniRule"/>
</dbReference>
<dbReference type="PANTHER" id="PTHR23135:SF4">
    <property type="entry name" value="UDP-N-ACETYLMURAMOYL-L-ALANYL-D-GLUTAMATE--2,6-DIAMINOPIMELATE LIGASE MURE HOMOLOG, CHLOROPLASTIC"/>
    <property type="match status" value="1"/>
</dbReference>
<feature type="binding site" evidence="7">
    <location>
        <position position="57"/>
    </location>
    <ligand>
        <name>UDP-N-acetyl-alpha-D-muramoyl-L-alanyl-D-glutamate</name>
        <dbReference type="ChEBI" id="CHEBI:83900"/>
    </ligand>
</feature>
<feature type="domain" description="Mur ligase N-terminal catalytic" evidence="10">
    <location>
        <begin position="50"/>
        <end position="127"/>
    </location>
</feature>
<feature type="binding site" evidence="7">
    <location>
        <begin position="188"/>
        <end position="189"/>
    </location>
    <ligand>
        <name>UDP-N-acetyl-alpha-D-muramoyl-L-alanyl-D-glutamate</name>
        <dbReference type="ChEBI" id="CHEBI:83900"/>
    </ligand>
</feature>
<evidence type="ECO:0000256" key="8">
    <source>
        <dbReference type="RuleBase" id="RU004135"/>
    </source>
</evidence>
<dbReference type="Pfam" id="PF01225">
    <property type="entry name" value="Mur_ligase"/>
    <property type="match status" value="1"/>
</dbReference>
<keyword evidence="14" id="KW-1185">Reference proteome</keyword>
<dbReference type="InterPro" id="IPR013221">
    <property type="entry name" value="Mur_ligase_cen"/>
</dbReference>
<dbReference type="RefSeq" id="WP_006214829.1">
    <property type="nucleotide sequence ID" value="NZ_ANHZ02000014.1"/>
</dbReference>
<organism evidence="13 14">
    <name type="scientific">Kocuria palustris PEL</name>
    <dbReference type="NCBI Taxonomy" id="1236550"/>
    <lineage>
        <taxon>Bacteria</taxon>
        <taxon>Bacillati</taxon>
        <taxon>Actinomycetota</taxon>
        <taxon>Actinomycetes</taxon>
        <taxon>Micrococcales</taxon>
        <taxon>Micrococcaceae</taxon>
        <taxon>Kocuria</taxon>
    </lineage>
</organism>
<gene>
    <name evidence="7" type="primary">murE</name>
    <name evidence="13" type="ORF">C884_00410</name>
</gene>
<dbReference type="InterPro" id="IPR004101">
    <property type="entry name" value="Mur_ligase_C"/>
</dbReference>
<dbReference type="UniPathway" id="UPA00219"/>
<evidence type="ECO:0000313" key="13">
    <source>
        <dbReference type="EMBL" id="EME36423.1"/>
    </source>
</evidence>
<dbReference type="GO" id="GO:0016881">
    <property type="term" value="F:acid-amino acid ligase activity"/>
    <property type="evidence" value="ECO:0007669"/>
    <property type="project" value="UniProtKB-UniRule"/>
</dbReference>
<dbReference type="Pfam" id="PF02875">
    <property type="entry name" value="Mur_ligase_C"/>
    <property type="match status" value="1"/>
</dbReference>
<dbReference type="EMBL" id="ANHZ02000014">
    <property type="protein sequence ID" value="EME36423.1"/>
    <property type="molecule type" value="Genomic_DNA"/>
</dbReference>
<dbReference type="HAMAP" id="MF_00208">
    <property type="entry name" value="MurE"/>
    <property type="match status" value="1"/>
</dbReference>
<dbReference type="SUPFAM" id="SSF53244">
    <property type="entry name" value="MurD-like peptide ligases, peptide-binding domain"/>
    <property type="match status" value="1"/>
</dbReference>
<keyword evidence="7" id="KW-0460">Magnesium</keyword>
<dbReference type="NCBIfam" id="NF001126">
    <property type="entry name" value="PRK00139.1-4"/>
    <property type="match status" value="1"/>
</dbReference>
<dbReference type="Pfam" id="PF08245">
    <property type="entry name" value="Mur_ligase_M"/>
    <property type="match status" value="1"/>
</dbReference>
<keyword evidence="7 13" id="KW-0436">Ligase</keyword>
<dbReference type="InterPro" id="IPR000713">
    <property type="entry name" value="Mur_ligase_N"/>
</dbReference>
<feature type="compositionally biased region" description="Basic and acidic residues" evidence="9">
    <location>
        <begin position="536"/>
        <end position="559"/>
    </location>
</feature>
<evidence type="ECO:0000256" key="1">
    <source>
        <dbReference type="ARBA" id="ARBA00005898"/>
    </source>
</evidence>
<feature type="region of interest" description="Disordered" evidence="9">
    <location>
        <begin position="532"/>
        <end position="559"/>
    </location>
</feature>
<keyword evidence="2 7" id="KW-0132">Cell division</keyword>
<accession>M2XUF4</accession>
<keyword evidence="4 7" id="KW-0573">Peptidoglycan synthesis</keyword>
<comment type="function">
    <text evidence="7">Catalyzes the addition of an amino acid to the nucleotide precursor UDP-N-acetylmuramoyl-L-alanyl-D-glutamate (UMAG) in the biosynthesis of bacterial cell-wall peptidoglycan.</text>
</comment>
<keyword evidence="7" id="KW-0547">Nucleotide-binding</keyword>
<dbReference type="GO" id="GO:0009252">
    <property type="term" value="P:peptidoglycan biosynthetic process"/>
    <property type="evidence" value="ECO:0007669"/>
    <property type="project" value="UniProtKB-UniRule"/>
</dbReference>
<feature type="modified residue" description="N6-carboxylysine" evidence="7">
    <location>
        <position position="255"/>
    </location>
</feature>
<evidence type="ECO:0000256" key="9">
    <source>
        <dbReference type="SAM" id="MobiDB-lite"/>
    </source>
</evidence>
<evidence type="ECO:0000256" key="5">
    <source>
        <dbReference type="ARBA" id="ARBA00023306"/>
    </source>
</evidence>
<dbReference type="AlphaFoldDB" id="M2XUF4"/>
<dbReference type="GO" id="GO:0005524">
    <property type="term" value="F:ATP binding"/>
    <property type="evidence" value="ECO:0007669"/>
    <property type="project" value="UniProtKB-UniRule"/>
</dbReference>
<dbReference type="Gene3D" id="3.40.1190.10">
    <property type="entry name" value="Mur-like, catalytic domain"/>
    <property type="match status" value="1"/>
</dbReference>
<feature type="binding site" evidence="7">
    <location>
        <position position="215"/>
    </location>
    <ligand>
        <name>UDP-N-acetyl-alpha-D-muramoyl-L-alanyl-D-glutamate</name>
        <dbReference type="ChEBI" id="CHEBI:83900"/>
    </ligand>
</feature>
<dbReference type="InterPro" id="IPR036615">
    <property type="entry name" value="Mur_ligase_C_dom_sf"/>
</dbReference>
<feature type="domain" description="Mur ligase central" evidence="12">
    <location>
        <begin position="144"/>
        <end position="364"/>
    </location>
</feature>
<comment type="subcellular location">
    <subcellularLocation>
        <location evidence="7 8">Cytoplasm</location>
    </subcellularLocation>
</comment>
<comment type="cofactor">
    <cofactor evidence="7">
        <name>Mg(2+)</name>
        <dbReference type="ChEBI" id="CHEBI:18420"/>
    </cofactor>
</comment>
<evidence type="ECO:0000256" key="2">
    <source>
        <dbReference type="ARBA" id="ARBA00022618"/>
    </source>
</evidence>
<dbReference type="EC" id="6.3.2.-" evidence="7"/>
<comment type="caution">
    <text evidence="13">The sequence shown here is derived from an EMBL/GenBank/DDBJ whole genome shotgun (WGS) entry which is preliminary data.</text>
</comment>
<dbReference type="InterPro" id="IPR035911">
    <property type="entry name" value="MurE/MurF_N"/>
</dbReference>
<evidence type="ECO:0000256" key="3">
    <source>
        <dbReference type="ARBA" id="ARBA00022960"/>
    </source>
</evidence>
<proteinExistence type="inferred from homology"/>
<dbReference type="SUPFAM" id="SSF53623">
    <property type="entry name" value="MurD-like peptide ligases, catalytic domain"/>
    <property type="match status" value="1"/>
</dbReference>
<dbReference type="Proteomes" id="UP000009877">
    <property type="component" value="Unassembled WGS sequence"/>
</dbReference>
<evidence type="ECO:0000256" key="7">
    <source>
        <dbReference type="HAMAP-Rule" id="MF_00208"/>
    </source>
</evidence>
<dbReference type="Gene3D" id="3.40.1390.10">
    <property type="entry name" value="MurE/MurF, N-terminal domain"/>
    <property type="match status" value="1"/>
</dbReference>
<keyword evidence="6 7" id="KW-0961">Cell wall biogenesis/degradation</keyword>
<feature type="binding site" evidence="7">
    <location>
        <begin position="146"/>
        <end position="152"/>
    </location>
    <ligand>
        <name>ATP</name>
        <dbReference type="ChEBI" id="CHEBI:30616"/>
    </ligand>
</feature>
<dbReference type="GO" id="GO:0005737">
    <property type="term" value="C:cytoplasm"/>
    <property type="evidence" value="ECO:0007669"/>
    <property type="project" value="UniProtKB-SubCell"/>
</dbReference>
<comment type="pathway">
    <text evidence="7 8">Cell wall biogenesis; peptidoglycan biosynthesis.</text>
</comment>
<reference evidence="13 14" key="1">
    <citation type="journal article" date="2014" name="Genome Announc.">
        <title>Draft Genome Sequence of Kocuria palustris PEL.</title>
        <authorList>
            <person name="Sharma G."/>
            <person name="Khatri I."/>
            <person name="Subramanian S."/>
        </authorList>
    </citation>
    <scope>NUCLEOTIDE SEQUENCE [LARGE SCALE GENOMIC DNA]</scope>
    <source>
        <strain evidence="13 14">PEL</strain>
    </source>
</reference>
<name>M2XUF4_9MICC</name>
<keyword evidence="3 7" id="KW-0133">Cell shape</keyword>
<keyword evidence="7" id="KW-0067">ATP-binding</keyword>
<dbReference type="SUPFAM" id="SSF63418">
    <property type="entry name" value="MurE/MurF N-terminal domain"/>
    <property type="match status" value="1"/>
</dbReference>
<dbReference type="InterPro" id="IPR005761">
    <property type="entry name" value="UDP-N-AcMur-Glu-dNH2Pim_ligase"/>
</dbReference>
<comment type="similarity">
    <text evidence="1 7">Belongs to the MurCDEF family. MurE subfamily.</text>
</comment>
<comment type="PTM">
    <text evidence="7">Carboxylation is probably crucial for Mg(2+) binding and, consequently, for the gamma-phosphate positioning of ATP.</text>
</comment>
<dbReference type="Gene3D" id="3.90.190.20">
    <property type="entry name" value="Mur ligase, C-terminal domain"/>
    <property type="match status" value="1"/>
</dbReference>
<keyword evidence="5 7" id="KW-0131">Cell cycle</keyword>
<evidence type="ECO:0000259" key="10">
    <source>
        <dbReference type="Pfam" id="PF01225"/>
    </source>
</evidence>
<dbReference type="GO" id="GO:0008360">
    <property type="term" value="P:regulation of cell shape"/>
    <property type="evidence" value="ECO:0007669"/>
    <property type="project" value="UniProtKB-KW"/>
</dbReference>
<dbReference type="STRING" id="71999.KPaMU14_07260"/>
<comment type="caution">
    <text evidence="7">Lacks conserved residue(s) required for the propagation of feature annotation.</text>
</comment>
<dbReference type="GO" id="GO:0071555">
    <property type="term" value="P:cell wall organization"/>
    <property type="evidence" value="ECO:0007669"/>
    <property type="project" value="UniProtKB-KW"/>
</dbReference>
<evidence type="ECO:0000259" key="12">
    <source>
        <dbReference type="Pfam" id="PF08245"/>
    </source>
</evidence>
<dbReference type="GO" id="GO:0051301">
    <property type="term" value="P:cell division"/>
    <property type="evidence" value="ECO:0007669"/>
    <property type="project" value="UniProtKB-KW"/>
</dbReference>
<feature type="binding site" evidence="7">
    <location>
        <position position="223"/>
    </location>
    <ligand>
        <name>UDP-N-acetyl-alpha-D-muramoyl-L-alanyl-D-glutamate</name>
        <dbReference type="ChEBI" id="CHEBI:83900"/>
    </ligand>
</feature>
<sequence length="559" mass="59565">MQNLPEPGLDAARLRPRSAASLPAAELAQLIGARLELPEAHRGAQEPASVRGISIDSRSVQPGDLYAALPGARFHGAGFAAAAIGSGAAAVLTDQAGLQLMLDEGPLSVPVIVAAVPREHMGQISAALYGGSEDERARMPLFGVTGTNGKTTTTYFLNSIQKALGRTTGLIGTIEILAGDQRIPSLLTTPEAPSVHALLAVMREAGMTGASMEVSSHALEFHRVDGVHYDVTGFTNLTQDHLDLHGSMEAYFEVKAQLFTARRTDRAVIVVADDQDEWGLRMARRAREELGAEKVEVIALRGGIVEDRDSGPQRHGADWTLRSLARRGVGHRFELVHRDGRRLRVSTGLPGEFNVANAALAVVMVLASGVPLQVLQDVLDDQDPLTTDVPGRMQLIASEPTAVVDFAHNPDALTRALEAVDPPEGDGRVIVVFGATGQRDTTKRPLMGRIAAQGADVVIVTDDDPHDEDPAGIRAEVIAGARQARDEGAARATEIEEIHPRATAIRTAAAMAGPRDSILVAGRGHETTQEIAGVDHPLDDRQELRDALHDTQEGRWGRS</sequence>
<evidence type="ECO:0000313" key="14">
    <source>
        <dbReference type="Proteomes" id="UP000009877"/>
    </source>
</evidence>
<keyword evidence="7" id="KW-0963">Cytoplasm</keyword>
<dbReference type="NCBIfam" id="TIGR01085">
    <property type="entry name" value="murE"/>
    <property type="match status" value="1"/>
</dbReference>
<protein>
    <recommendedName>
        <fullName evidence="7">UDP-N-acetylmuramyl-tripeptide synthetase</fullName>
        <ecNumber evidence="7">6.3.2.-</ecNumber>
    </recommendedName>
    <alternativeName>
        <fullName evidence="7">UDP-MurNAc-tripeptide synthetase</fullName>
    </alternativeName>
</protein>
<evidence type="ECO:0000256" key="4">
    <source>
        <dbReference type="ARBA" id="ARBA00022984"/>
    </source>
</evidence>
<evidence type="ECO:0000259" key="11">
    <source>
        <dbReference type="Pfam" id="PF02875"/>
    </source>
</evidence>